<protein>
    <submittedName>
        <fullName evidence="2">Uridine phosphorylase</fullName>
        <ecNumber evidence="2">2.4.2.3</ecNumber>
    </submittedName>
</protein>
<dbReference type="InterPro" id="IPR000845">
    <property type="entry name" value="Nucleoside_phosphorylase_d"/>
</dbReference>
<feature type="domain" description="Nucleoside phosphorylase" evidence="1">
    <location>
        <begin position="3"/>
        <end position="109"/>
    </location>
</feature>
<sequence>MAAAEVKAPYHVGISVSSDTFWPGQERYDSFTGYVTRALQGSLQEWQALGASNYEMETATLFVVAQSMGLDAGSICGVVAQRTQDEHVASPDIYQLASERFILVVKRALFNMTKEGK</sequence>
<dbReference type="EC" id="2.4.2.3" evidence="2"/>
<name>A0A645B641_9ZZZZ</name>
<dbReference type="PANTHER" id="PTHR43691">
    <property type="entry name" value="URIDINE PHOSPHORYLASE"/>
    <property type="match status" value="1"/>
</dbReference>
<dbReference type="Pfam" id="PF01048">
    <property type="entry name" value="PNP_UDP_1"/>
    <property type="match status" value="1"/>
</dbReference>
<dbReference type="PANTHER" id="PTHR43691:SF11">
    <property type="entry name" value="FI09636P-RELATED"/>
    <property type="match status" value="1"/>
</dbReference>
<dbReference type="EMBL" id="VSSQ01016862">
    <property type="protein sequence ID" value="MPM58613.1"/>
    <property type="molecule type" value="Genomic_DNA"/>
</dbReference>
<proteinExistence type="predicted"/>
<evidence type="ECO:0000313" key="2">
    <source>
        <dbReference type="EMBL" id="MPM58613.1"/>
    </source>
</evidence>
<evidence type="ECO:0000259" key="1">
    <source>
        <dbReference type="Pfam" id="PF01048"/>
    </source>
</evidence>
<dbReference type="GO" id="GO:0004850">
    <property type="term" value="F:uridine phosphorylase activity"/>
    <property type="evidence" value="ECO:0007669"/>
    <property type="project" value="UniProtKB-EC"/>
</dbReference>
<dbReference type="InterPro" id="IPR035994">
    <property type="entry name" value="Nucleoside_phosphorylase_sf"/>
</dbReference>
<dbReference type="SUPFAM" id="SSF53167">
    <property type="entry name" value="Purine and uridine phosphorylases"/>
    <property type="match status" value="1"/>
</dbReference>
<dbReference type="GO" id="GO:0005829">
    <property type="term" value="C:cytosol"/>
    <property type="evidence" value="ECO:0007669"/>
    <property type="project" value="TreeGrafter"/>
</dbReference>
<dbReference type="GO" id="GO:0009116">
    <property type="term" value="P:nucleoside metabolic process"/>
    <property type="evidence" value="ECO:0007669"/>
    <property type="project" value="InterPro"/>
</dbReference>
<accession>A0A645B641</accession>
<dbReference type="Gene3D" id="3.40.50.1580">
    <property type="entry name" value="Nucleoside phosphorylase domain"/>
    <property type="match status" value="1"/>
</dbReference>
<gene>
    <name evidence="2" type="primary">udp_13</name>
    <name evidence="2" type="ORF">SDC9_105445</name>
</gene>
<keyword evidence="2" id="KW-0808">Transferase</keyword>
<organism evidence="2">
    <name type="scientific">bioreactor metagenome</name>
    <dbReference type="NCBI Taxonomy" id="1076179"/>
    <lineage>
        <taxon>unclassified sequences</taxon>
        <taxon>metagenomes</taxon>
        <taxon>ecological metagenomes</taxon>
    </lineage>
</organism>
<keyword evidence="2" id="KW-0328">Glycosyltransferase</keyword>
<comment type="caution">
    <text evidence="2">The sequence shown here is derived from an EMBL/GenBank/DDBJ whole genome shotgun (WGS) entry which is preliminary data.</text>
</comment>
<reference evidence="2" key="1">
    <citation type="submission" date="2019-08" db="EMBL/GenBank/DDBJ databases">
        <authorList>
            <person name="Kucharzyk K."/>
            <person name="Murdoch R.W."/>
            <person name="Higgins S."/>
            <person name="Loffler F."/>
        </authorList>
    </citation>
    <scope>NUCLEOTIDE SEQUENCE</scope>
</reference>
<dbReference type="AlphaFoldDB" id="A0A645B641"/>